<evidence type="ECO:0000259" key="2">
    <source>
        <dbReference type="Pfam" id="PF14331"/>
    </source>
</evidence>
<dbReference type="InterPro" id="IPR027417">
    <property type="entry name" value="P-loop_NTPase"/>
</dbReference>
<dbReference type="Gene3D" id="3.40.50.300">
    <property type="entry name" value="P-loop containing nucleotide triphosphate hydrolases"/>
    <property type="match status" value="1"/>
</dbReference>
<accession>A0ABU6CWR6</accession>
<dbReference type="PANTHER" id="PTHR36153">
    <property type="entry name" value="INNER MEMBRANE PROTEIN-RELATED"/>
    <property type="match status" value="1"/>
</dbReference>
<dbReference type="InterPro" id="IPR025743">
    <property type="entry name" value="TssM1_N"/>
</dbReference>
<keyword evidence="1" id="KW-0472">Membrane</keyword>
<dbReference type="EMBL" id="JAYMYJ010000093">
    <property type="protein sequence ID" value="MEB4591280.1"/>
    <property type="molecule type" value="Genomic_DNA"/>
</dbReference>
<keyword evidence="1" id="KW-0812">Transmembrane</keyword>
<proteinExistence type="predicted"/>
<dbReference type="InterPro" id="IPR017731">
    <property type="entry name" value="TssM1-like"/>
</dbReference>
<feature type="domain" description="Type VI secretion system component TssM1 N-terminal" evidence="2">
    <location>
        <begin position="99"/>
        <end position="347"/>
    </location>
</feature>
<dbReference type="SUPFAM" id="SSF52540">
    <property type="entry name" value="P-loop containing nucleoside triphosphate hydrolases"/>
    <property type="match status" value="1"/>
</dbReference>
<dbReference type="InterPro" id="IPR053156">
    <property type="entry name" value="T6SS_TssM-like"/>
</dbReference>
<keyword evidence="1" id="KW-1133">Transmembrane helix</keyword>
<sequence>MSATEQHGTPELAILSARLQDALRSVAKVPDQLPWYLLLGSPQAGKTALLANSGLRFPLAATQRKTGGTADCDWWLGEEAVFLDTAGRYLFQDGQPAVEQVTWLGFLQLLRTHRPRQPLNGLLVFVSIADFLRRDTGQRSRCAQSIRLRIQELHEQLGTRFPVYVLFTKMDLLAGFAEFFEDLDDEGRQQVWGMSFPYLNDPKQSSVMHFRQEFSLLEGRLYQQLITKMDKARSMESRRSRYLFPQQFSLLGDDLQAFLEHVFQPSRYDSAAMLRGVYFTSATQTGTPADRITASLAARFGISPPASGHGKQPVTGHSFFIRALLSKVIFREADLAGTHQVVDLQARKREWDKSIIWVGIAVLLAIVAIIWFNS</sequence>
<organism evidence="3 4">
    <name type="scientific">Candidatus Thiothrix phosphatis</name>
    <dbReference type="NCBI Taxonomy" id="3112415"/>
    <lineage>
        <taxon>Bacteria</taxon>
        <taxon>Pseudomonadati</taxon>
        <taxon>Pseudomonadota</taxon>
        <taxon>Gammaproteobacteria</taxon>
        <taxon>Thiotrichales</taxon>
        <taxon>Thiotrichaceae</taxon>
        <taxon>Thiothrix</taxon>
    </lineage>
</organism>
<evidence type="ECO:0000313" key="3">
    <source>
        <dbReference type="EMBL" id="MEB4591280.1"/>
    </source>
</evidence>
<protein>
    <submittedName>
        <fullName evidence="3">Type VI secretion system membrane subunit TssM</fullName>
    </submittedName>
</protein>
<keyword evidence="4" id="KW-1185">Reference proteome</keyword>
<dbReference type="Pfam" id="PF14331">
    <property type="entry name" value="IcmF-related_N"/>
    <property type="match status" value="1"/>
</dbReference>
<dbReference type="NCBIfam" id="TIGR03348">
    <property type="entry name" value="VI_IcmF"/>
    <property type="match status" value="1"/>
</dbReference>
<dbReference type="PANTHER" id="PTHR36153:SF1">
    <property type="entry name" value="TYPE VI SECRETION SYSTEM COMPONENT TSSM1"/>
    <property type="match status" value="1"/>
</dbReference>
<feature type="transmembrane region" description="Helical" evidence="1">
    <location>
        <begin position="354"/>
        <end position="372"/>
    </location>
</feature>
<reference evidence="4" key="1">
    <citation type="submission" date="2023-07" db="EMBL/GenBank/DDBJ databases">
        <title>The carbon used by Thiothrix.</title>
        <authorList>
            <person name="Chen L."/>
        </authorList>
    </citation>
    <scope>NUCLEOTIDE SEQUENCE [LARGE SCALE GENOMIC DNA]</scope>
</reference>
<gene>
    <name evidence="3" type="primary">tssM</name>
    <name evidence="3" type="ORF">VSS37_09850</name>
</gene>
<dbReference type="Proteomes" id="UP001308005">
    <property type="component" value="Unassembled WGS sequence"/>
</dbReference>
<evidence type="ECO:0000256" key="1">
    <source>
        <dbReference type="SAM" id="Phobius"/>
    </source>
</evidence>
<name>A0ABU6CWR6_9GAMM</name>
<comment type="caution">
    <text evidence="3">The sequence shown here is derived from an EMBL/GenBank/DDBJ whole genome shotgun (WGS) entry which is preliminary data.</text>
</comment>
<dbReference type="RefSeq" id="WP_324694770.1">
    <property type="nucleotide sequence ID" value="NZ_JAYMYJ010000093.1"/>
</dbReference>
<evidence type="ECO:0000313" key="4">
    <source>
        <dbReference type="Proteomes" id="UP001308005"/>
    </source>
</evidence>